<dbReference type="InterPro" id="IPR017926">
    <property type="entry name" value="GATASE"/>
</dbReference>
<keyword evidence="5" id="KW-0315">Glutamine amidotransferase</keyword>
<evidence type="ECO:0000259" key="10">
    <source>
        <dbReference type="Pfam" id="PF00117"/>
    </source>
</evidence>
<dbReference type="GO" id="GO:0000107">
    <property type="term" value="F:imidazoleglycerol-phosphate synthase activity"/>
    <property type="evidence" value="ECO:0007669"/>
    <property type="project" value="TreeGrafter"/>
</dbReference>
<dbReference type="GO" id="GO:0016829">
    <property type="term" value="F:lyase activity"/>
    <property type="evidence" value="ECO:0007669"/>
    <property type="project" value="UniProtKB-KW"/>
</dbReference>
<sequence length="209" mass="23765">MATKKNKITVVDYGMGNLFNVTRALELLECDVCLTGDINTIIKSEKLLLPGVGAFEDGMRDLKENNLDSAIKEYVQTDKPLLGICLGMQLLMTTSEENGNHDGLDLIKGKVVRFKDPKDHSNKYKIPQIGWNELLIAEKKQYSTRINTWDGSILDGLDKKPFMYFLHSYFVVPEDEQVYLAETSYGRDLFCSVVQKNQIFGCQFHPERS</sequence>
<evidence type="ECO:0000256" key="9">
    <source>
        <dbReference type="ARBA" id="ARBA00049534"/>
    </source>
</evidence>
<dbReference type="EMBL" id="UINC01116165">
    <property type="protein sequence ID" value="SVC87713.1"/>
    <property type="molecule type" value="Genomic_DNA"/>
</dbReference>
<gene>
    <name evidence="11" type="ORF">METZ01_LOCUS340567</name>
</gene>
<dbReference type="Pfam" id="PF00117">
    <property type="entry name" value="GATase"/>
    <property type="match status" value="1"/>
</dbReference>
<dbReference type="GO" id="GO:0004359">
    <property type="term" value="F:glutaminase activity"/>
    <property type="evidence" value="ECO:0007669"/>
    <property type="project" value="UniProtKB-EC"/>
</dbReference>
<dbReference type="UniPathway" id="UPA00031">
    <property type="reaction ID" value="UER00010"/>
</dbReference>
<dbReference type="NCBIfam" id="TIGR01855">
    <property type="entry name" value="IMP_synth_hisH"/>
    <property type="match status" value="1"/>
</dbReference>
<evidence type="ECO:0000256" key="4">
    <source>
        <dbReference type="ARBA" id="ARBA00022801"/>
    </source>
</evidence>
<comment type="catalytic activity">
    <reaction evidence="8">
        <text>5-[(5-phospho-1-deoxy-D-ribulos-1-ylimino)methylamino]-1-(5-phospho-beta-D-ribosyl)imidazole-4-carboxamide + L-glutamine = D-erythro-1-(imidazol-4-yl)glycerol 3-phosphate + 5-amino-1-(5-phospho-beta-D-ribosyl)imidazole-4-carboxamide + L-glutamate + H(+)</text>
        <dbReference type="Rhea" id="RHEA:24793"/>
        <dbReference type="ChEBI" id="CHEBI:15378"/>
        <dbReference type="ChEBI" id="CHEBI:29985"/>
        <dbReference type="ChEBI" id="CHEBI:58278"/>
        <dbReference type="ChEBI" id="CHEBI:58359"/>
        <dbReference type="ChEBI" id="CHEBI:58475"/>
        <dbReference type="ChEBI" id="CHEBI:58525"/>
        <dbReference type="EC" id="4.3.2.10"/>
    </reaction>
</comment>
<dbReference type="PANTHER" id="PTHR42701:SF1">
    <property type="entry name" value="IMIDAZOLE GLYCEROL PHOSPHATE SYNTHASE SUBUNIT HISH"/>
    <property type="match status" value="1"/>
</dbReference>
<dbReference type="SUPFAM" id="SSF52317">
    <property type="entry name" value="Class I glutamine amidotransferase-like"/>
    <property type="match status" value="1"/>
</dbReference>
<dbReference type="PANTHER" id="PTHR42701">
    <property type="entry name" value="IMIDAZOLE GLYCEROL PHOSPHATE SYNTHASE SUBUNIT HISH"/>
    <property type="match status" value="1"/>
</dbReference>
<proteinExistence type="predicted"/>
<keyword evidence="6" id="KW-0368">Histidine biosynthesis</keyword>
<feature type="non-terminal residue" evidence="11">
    <location>
        <position position="209"/>
    </location>
</feature>
<evidence type="ECO:0000256" key="1">
    <source>
        <dbReference type="ARBA" id="ARBA00005091"/>
    </source>
</evidence>
<dbReference type="PIRSF" id="PIRSF000495">
    <property type="entry name" value="Amidotransf_hisH"/>
    <property type="match status" value="1"/>
</dbReference>
<dbReference type="PROSITE" id="PS51273">
    <property type="entry name" value="GATASE_TYPE_1"/>
    <property type="match status" value="1"/>
</dbReference>
<dbReference type="InterPro" id="IPR010139">
    <property type="entry name" value="Imidazole-glycPsynth_HisH"/>
</dbReference>
<comment type="pathway">
    <text evidence="1">Amino-acid biosynthesis; L-histidine biosynthesis; L-histidine from 5-phospho-alpha-D-ribose 1-diphosphate: step 5/9.</text>
</comment>
<dbReference type="InterPro" id="IPR029062">
    <property type="entry name" value="Class_I_gatase-like"/>
</dbReference>
<dbReference type="GO" id="GO:0000105">
    <property type="term" value="P:L-histidine biosynthetic process"/>
    <property type="evidence" value="ECO:0007669"/>
    <property type="project" value="UniProtKB-UniPathway"/>
</dbReference>
<evidence type="ECO:0000256" key="2">
    <source>
        <dbReference type="ARBA" id="ARBA00011152"/>
    </source>
</evidence>
<organism evidence="11">
    <name type="scientific">marine metagenome</name>
    <dbReference type="NCBI Taxonomy" id="408172"/>
    <lineage>
        <taxon>unclassified sequences</taxon>
        <taxon>metagenomes</taxon>
        <taxon>ecological metagenomes</taxon>
    </lineage>
</organism>
<evidence type="ECO:0000256" key="7">
    <source>
        <dbReference type="ARBA" id="ARBA00023239"/>
    </source>
</evidence>
<dbReference type="Gene3D" id="3.40.50.880">
    <property type="match status" value="1"/>
</dbReference>
<keyword evidence="3" id="KW-0028">Amino-acid biosynthesis</keyword>
<protein>
    <recommendedName>
        <fullName evidence="10">Glutamine amidotransferase domain-containing protein</fullName>
    </recommendedName>
</protein>
<dbReference type="AlphaFoldDB" id="A0A382QQF0"/>
<evidence type="ECO:0000256" key="3">
    <source>
        <dbReference type="ARBA" id="ARBA00022605"/>
    </source>
</evidence>
<accession>A0A382QQF0</accession>
<comment type="catalytic activity">
    <reaction evidence="9">
        <text>L-glutamine + H2O = L-glutamate + NH4(+)</text>
        <dbReference type="Rhea" id="RHEA:15889"/>
        <dbReference type="ChEBI" id="CHEBI:15377"/>
        <dbReference type="ChEBI" id="CHEBI:28938"/>
        <dbReference type="ChEBI" id="CHEBI:29985"/>
        <dbReference type="ChEBI" id="CHEBI:58359"/>
        <dbReference type="EC" id="3.5.1.2"/>
    </reaction>
</comment>
<evidence type="ECO:0000256" key="8">
    <source>
        <dbReference type="ARBA" id="ARBA00047838"/>
    </source>
</evidence>
<evidence type="ECO:0000313" key="11">
    <source>
        <dbReference type="EMBL" id="SVC87713.1"/>
    </source>
</evidence>
<evidence type="ECO:0000256" key="6">
    <source>
        <dbReference type="ARBA" id="ARBA00023102"/>
    </source>
</evidence>
<dbReference type="CDD" id="cd01748">
    <property type="entry name" value="GATase1_IGP_Synthase"/>
    <property type="match status" value="1"/>
</dbReference>
<comment type="subunit">
    <text evidence="2">Heterodimer of HisH and HisF.</text>
</comment>
<evidence type="ECO:0000256" key="5">
    <source>
        <dbReference type="ARBA" id="ARBA00022962"/>
    </source>
</evidence>
<keyword evidence="4" id="KW-0378">Hydrolase</keyword>
<feature type="domain" description="Glutamine amidotransferase" evidence="10">
    <location>
        <begin position="10"/>
        <end position="208"/>
    </location>
</feature>
<reference evidence="11" key="1">
    <citation type="submission" date="2018-05" db="EMBL/GenBank/DDBJ databases">
        <authorList>
            <person name="Lanie J.A."/>
            <person name="Ng W.-L."/>
            <person name="Kazmierczak K.M."/>
            <person name="Andrzejewski T.M."/>
            <person name="Davidsen T.M."/>
            <person name="Wayne K.J."/>
            <person name="Tettelin H."/>
            <person name="Glass J.I."/>
            <person name="Rusch D."/>
            <person name="Podicherti R."/>
            <person name="Tsui H.-C.T."/>
            <person name="Winkler M.E."/>
        </authorList>
    </citation>
    <scope>NUCLEOTIDE SEQUENCE</scope>
</reference>
<name>A0A382QQF0_9ZZZZ</name>
<keyword evidence="7" id="KW-0456">Lyase</keyword>